<dbReference type="Proteomes" id="UP000785679">
    <property type="component" value="Unassembled WGS sequence"/>
</dbReference>
<proteinExistence type="predicted"/>
<dbReference type="EMBL" id="RRYP01004172">
    <property type="protein sequence ID" value="TNV83103.1"/>
    <property type="molecule type" value="Genomic_DNA"/>
</dbReference>
<accession>A0A8J8T6G6</accession>
<evidence type="ECO:0000313" key="2">
    <source>
        <dbReference type="Proteomes" id="UP000785679"/>
    </source>
</evidence>
<sequence length="108" mass="12378">MTNFSRNMLLSHPSFQVTLPPPDLRIEEFLQTQEKRRQKFKELKSSLEPRILAKSVSNVQQAQKKFVNSVTVKVAVQGKQQSGEVYSNKGPTLVQGYEKFVRRMPPGM</sequence>
<evidence type="ECO:0000313" key="1">
    <source>
        <dbReference type="EMBL" id="TNV83103.1"/>
    </source>
</evidence>
<protein>
    <submittedName>
        <fullName evidence="1">Uncharacterized protein</fullName>
    </submittedName>
</protein>
<organism evidence="1 2">
    <name type="scientific">Halteria grandinella</name>
    <dbReference type="NCBI Taxonomy" id="5974"/>
    <lineage>
        <taxon>Eukaryota</taxon>
        <taxon>Sar</taxon>
        <taxon>Alveolata</taxon>
        <taxon>Ciliophora</taxon>
        <taxon>Intramacronucleata</taxon>
        <taxon>Spirotrichea</taxon>
        <taxon>Stichotrichia</taxon>
        <taxon>Sporadotrichida</taxon>
        <taxon>Halteriidae</taxon>
        <taxon>Halteria</taxon>
    </lineage>
</organism>
<comment type="caution">
    <text evidence="1">The sequence shown here is derived from an EMBL/GenBank/DDBJ whole genome shotgun (WGS) entry which is preliminary data.</text>
</comment>
<dbReference type="AlphaFoldDB" id="A0A8J8T6G6"/>
<name>A0A8J8T6G6_HALGN</name>
<reference evidence="1" key="1">
    <citation type="submission" date="2019-06" db="EMBL/GenBank/DDBJ databases">
        <authorList>
            <person name="Zheng W."/>
        </authorList>
    </citation>
    <scope>NUCLEOTIDE SEQUENCE</scope>
    <source>
        <strain evidence="1">QDHG01</strain>
    </source>
</reference>
<keyword evidence="2" id="KW-1185">Reference proteome</keyword>
<gene>
    <name evidence="1" type="ORF">FGO68_gene9790</name>
</gene>